<gene>
    <name evidence="1" type="ORF">GDO81_023999</name>
</gene>
<evidence type="ECO:0000313" key="1">
    <source>
        <dbReference type="EMBL" id="KAG8537740.1"/>
    </source>
</evidence>
<reference evidence="1" key="1">
    <citation type="thesis" date="2020" institute="ProQuest LLC" country="789 East Eisenhower Parkway, Ann Arbor, MI, USA">
        <title>Comparative Genomics and Chromosome Evolution.</title>
        <authorList>
            <person name="Mudd A.B."/>
        </authorList>
    </citation>
    <scope>NUCLEOTIDE SEQUENCE</scope>
    <source>
        <strain evidence="1">237g6f4</strain>
        <tissue evidence="1">Blood</tissue>
    </source>
</reference>
<proteinExistence type="predicted"/>
<dbReference type="EMBL" id="WNYA01027242">
    <property type="protein sequence ID" value="KAG8537740.1"/>
    <property type="molecule type" value="Genomic_DNA"/>
</dbReference>
<dbReference type="Proteomes" id="UP000824782">
    <property type="component" value="Unassembled WGS sequence"/>
</dbReference>
<protein>
    <submittedName>
        <fullName evidence="1">Uncharacterized protein</fullName>
    </submittedName>
</protein>
<dbReference type="AlphaFoldDB" id="A0AAV6YRY6"/>
<keyword evidence="2" id="KW-1185">Reference proteome</keyword>
<name>A0AAV6YRY6_ENGPU</name>
<organism evidence="1 2">
    <name type="scientific">Engystomops pustulosus</name>
    <name type="common">Tungara frog</name>
    <name type="synonym">Physalaemus pustulosus</name>
    <dbReference type="NCBI Taxonomy" id="76066"/>
    <lineage>
        <taxon>Eukaryota</taxon>
        <taxon>Metazoa</taxon>
        <taxon>Chordata</taxon>
        <taxon>Craniata</taxon>
        <taxon>Vertebrata</taxon>
        <taxon>Euteleostomi</taxon>
        <taxon>Amphibia</taxon>
        <taxon>Batrachia</taxon>
        <taxon>Anura</taxon>
        <taxon>Neobatrachia</taxon>
        <taxon>Hyloidea</taxon>
        <taxon>Leptodactylidae</taxon>
        <taxon>Leiuperinae</taxon>
        <taxon>Engystomops</taxon>
    </lineage>
</organism>
<sequence length="96" mass="10521">MVACGDHLVLHRAATPRRVQWSGGRTLLRDTVVTQVRSERSGLLYTGHMYIPSSATLGKFTAYMCTTGSAENWTLGEGSTSLLFLLSQPPPSRNRP</sequence>
<accession>A0AAV6YRY6</accession>
<evidence type="ECO:0000313" key="2">
    <source>
        <dbReference type="Proteomes" id="UP000824782"/>
    </source>
</evidence>
<comment type="caution">
    <text evidence="1">The sequence shown here is derived from an EMBL/GenBank/DDBJ whole genome shotgun (WGS) entry which is preliminary data.</text>
</comment>